<keyword evidence="2" id="KW-1185">Reference proteome</keyword>
<feature type="non-terminal residue" evidence="1">
    <location>
        <position position="1"/>
    </location>
</feature>
<evidence type="ECO:0000313" key="2">
    <source>
        <dbReference type="Proteomes" id="UP000789396"/>
    </source>
</evidence>
<dbReference type="Proteomes" id="UP000789396">
    <property type="component" value="Unassembled WGS sequence"/>
</dbReference>
<accession>A0A9N9DP60</accession>
<dbReference type="AlphaFoldDB" id="A0A9N9DP60"/>
<reference evidence="1" key="1">
    <citation type="submission" date="2021-06" db="EMBL/GenBank/DDBJ databases">
        <authorList>
            <person name="Kallberg Y."/>
            <person name="Tangrot J."/>
            <person name="Rosling A."/>
        </authorList>
    </citation>
    <scope>NUCLEOTIDE SEQUENCE</scope>
    <source>
        <strain evidence="1">IN212</strain>
    </source>
</reference>
<sequence length="40" mass="4684">DEYGALFMISFERFLKPNASGTIWFRKSTLDYDSSMSERS</sequence>
<gene>
    <name evidence="1" type="ORF">RFULGI_LOCUS8276</name>
</gene>
<name>A0A9N9DP60_9GLOM</name>
<protein>
    <submittedName>
        <fullName evidence="1">219_t:CDS:1</fullName>
    </submittedName>
</protein>
<comment type="caution">
    <text evidence="1">The sequence shown here is derived from an EMBL/GenBank/DDBJ whole genome shotgun (WGS) entry which is preliminary data.</text>
</comment>
<organism evidence="1 2">
    <name type="scientific">Racocetra fulgida</name>
    <dbReference type="NCBI Taxonomy" id="60492"/>
    <lineage>
        <taxon>Eukaryota</taxon>
        <taxon>Fungi</taxon>
        <taxon>Fungi incertae sedis</taxon>
        <taxon>Mucoromycota</taxon>
        <taxon>Glomeromycotina</taxon>
        <taxon>Glomeromycetes</taxon>
        <taxon>Diversisporales</taxon>
        <taxon>Gigasporaceae</taxon>
        <taxon>Racocetra</taxon>
    </lineage>
</organism>
<dbReference type="EMBL" id="CAJVPZ010013176">
    <property type="protein sequence ID" value="CAG8646622.1"/>
    <property type="molecule type" value="Genomic_DNA"/>
</dbReference>
<evidence type="ECO:0000313" key="1">
    <source>
        <dbReference type="EMBL" id="CAG8646622.1"/>
    </source>
</evidence>
<proteinExistence type="predicted"/>